<sequence length="679" mass="74584">MANSLDKTVPLPPNIDYKKQSFEVPGTKRPGQTGHYQNAIFGLVDIKADNVHKTLPEVFETGLALSADLSCLGHRPLVSTNPLKFADHYVWLTYREVDVKRREIGSALHTWFQKGVLGGGEMETVGIWSPNRPEWQLVEWALNAYGKVGVSLYDTLGKDSVEYIINHAHLTVIFATSNHVASLLKIAPRTPHLKMIISMDGLAPESKQILTSWGETINVQVKELSDVVEFGKAHLLETLPATPDQIASICYTSGTTSNPKGALLTHSQLASAPSANLYGYTLPERGCMMSYLPLAHIYERANELCILAVGGTIGFFSGDPLRLLEDAQILRPNFFPSVPRVLNRVYQSAMAAGNVPGLKGALFRKAVQAKLERLHTTGDNTHPLWDRLVFRKIQAVLGGNVKLVSCGSAPISSEVMDFLKIAYGMTENAAVCTHTLPNDPSSSGTVGPPTAMTELKLIDVPAMGYTSEDKPYPRGELCCRGVNCFVGYYKDEKNTKETIDDEGWLHTGDVAEIDGCGRVKIVDRVKNIMKLAQGEYVAVEKIENLYSSSPFVTQIFVHGDSLQSYLLAVVVPDPAQLAAIGGRILGARVGPEDVKALQELCQDQRIVDAVLKELTKEARKNALKGFEMVKRIHLSLDPFTVEDNTLTPTLKLRRKDAFNKYKAELTALYSLPDPQSSKL</sequence>
<evidence type="ECO:0000313" key="4">
    <source>
        <dbReference type="EMBL" id="ETW85733.1"/>
    </source>
</evidence>
<dbReference type="InterPro" id="IPR020845">
    <property type="entry name" value="AMP-binding_CS"/>
</dbReference>
<accession>W4KIQ1</accession>
<dbReference type="KEGG" id="hir:HETIRDRAFT_154409"/>
<name>W4KIQ1_HETIT</name>
<dbReference type="OrthoDB" id="1700726at2759"/>
<proteinExistence type="predicted"/>
<dbReference type="GO" id="GO:0004467">
    <property type="term" value="F:long-chain fatty acid-CoA ligase activity"/>
    <property type="evidence" value="ECO:0007669"/>
    <property type="project" value="UniProtKB-EC"/>
</dbReference>
<dbReference type="InterPro" id="IPR042099">
    <property type="entry name" value="ANL_N_sf"/>
</dbReference>
<evidence type="ECO:0000256" key="2">
    <source>
        <dbReference type="ARBA" id="ARBA00022840"/>
    </source>
</evidence>
<dbReference type="EMBL" id="KI925455">
    <property type="protein sequence ID" value="ETW85733.1"/>
    <property type="molecule type" value="Genomic_DNA"/>
</dbReference>
<evidence type="ECO:0000256" key="1">
    <source>
        <dbReference type="ARBA" id="ARBA00022741"/>
    </source>
</evidence>
<dbReference type="AlphaFoldDB" id="W4KIQ1"/>
<dbReference type="PANTHER" id="PTHR43272:SF33">
    <property type="entry name" value="AMP-BINDING DOMAIN-CONTAINING PROTEIN-RELATED"/>
    <property type="match status" value="1"/>
</dbReference>
<dbReference type="GO" id="GO:0005783">
    <property type="term" value="C:endoplasmic reticulum"/>
    <property type="evidence" value="ECO:0007669"/>
    <property type="project" value="TreeGrafter"/>
</dbReference>
<dbReference type="HOGENOM" id="CLU_000022_45_4_1"/>
<dbReference type="InterPro" id="IPR000873">
    <property type="entry name" value="AMP-dep_synth/lig_dom"/>
</dbReference>
<dbReference type="STRING" id="747525.W4KIQ1"/>
<dbReference type="GeneID" id="20667492"/>
<dbReference type="Gene3D" id="3.40.50.12780">
    <property type="entry name" value="N-terminal domain of ligase-like"/>
    <property type="match status" value="1"/>
</dbReference>
<dbReference type="GO" id="GO:0005524">
    <property type="term" value="F:ATP binding"/>
    <property type="evidence" value="ECO:0007669"/>
    <property type="project" value="UniProtKB-KW"/>
</dbReference>
<dbReference type="RefSeq" id="XP_009542563.1">
    <property type="nucleotide sequence ID" value="XM_009544268.1"/>
</dbReference>
<keyword evidence="2" id="KW-0067">ATP-binding</keyword>
<dbReference type="GO" id="GO:0016020">
    <property type="term" value="C:membrane"/>
    <property type="evidence" value="ECO:0007669"/>
    <property type="project" value="TreeGrafter"/>
</dbReference>
<reference evidence="4 5" key="1">
    <citation type="journal article" date="2012" name="New Phytol.">
        <title>Insight into trade-off between wood decay and parasitism from the genome of a fungal forest pathogen.</title>
        <authorList>
            <person name="Olson A."/>
            <person name="Aerts A."/>
            <person name="Asiegbu F."/>
            <person name="Belbahri L."/>
            <person name="Bouzid O."/>
            <person name="Broberg A."/>
            <person name="Canback B."/>
            <person name="Coutinho P.M."/>
            <person name="Cullen D."/>
            <person name="Dalman K."/>
            <person name="Deflorio G."/>
            <person name="van Diepen L.T."/>
            <person name="Dunand C."/>
            <person name="Duplessis S."/>
            <person name="Durling M."/>
            <person name="Gonthier P."/>
            <person name="Grimwood J."/>
            <person name="Fossdal C.G."/>
            <person name="Hansson D."/>
            <person name="Henrissat B."/>
            <person name="Hietala A."/>
            <person name="Himmelstrand K."/>
            <person name="Hoffmeister D."/>
            <person name="Hogberg N."/>
            <person name="James T.Y."/>
            <person name="Karlsson M."/>
            <person name="Kohler A."/>
            <person name="Kues U."/>
            <person name="Lee Y.H."/>
            <person name="Lin Y.C."/>
            <person name="Lind M."/>
            <person name="Lindquist E."/>
            <person name="Lombard V."/>
            <person name="Lucas S."/>
            <person name="Lunden K."/>
            <person name="Morin E."/>
            <person name="Murat C."/>
            <person name="Park J."/>
            <person name="Raffaello T."/>
            <person name="Rouze P."/>
            <person name="Salamov A."/>
            <person name="Schmutz J."/>
            <person name="Solheim H."/>
            <person name="Stahlberg J."/>
            <person name="Velez H."/>
            <person name="de Vries R.P."/>
            <person name="Wiebenga A."/>
            <person name="Woodward S."/>
            <person name="Yakovlev I."/>
            <person name="Garbelotto M."/>
            <person name="Martin F."/>
            <person name="Grigoriev I.V."/>
            <person name="Stenlid J."/>
        </authorList>
    </citation>
    <scope>NUCLEOTIDE SEQUENCE [LARGE SCALE GENOMIC DNA]</scope>
    <source>
        <strain evidence="4 5">TC 32-1</strain>
    </source>
</reference>
<dbReference type="EC" id="6.2.1.3" evidence="4"/>
<dbReference type="eggNOG" id="KOG1256">
    <property type="taxonomic scope" value="Eukaryota"/>
</dbReference>
<keyword evidence="4" id="KW-0436">Ligase</keyword>
<dbReference type="Proteomes" id="UP000030671">
    <property type="component" value="Unassembled WGS sequence"/>
</dbReference>
<dbReference type="Pfam" id="PF00501">
    <property type="entry name" value="AMP-binding"/>
    <property type="match status" value="1"/>
</dbReference>
<keyword evidence="5" id="KW-1185">Reference proteome</keyword>
<dbReference type="PANTHER" id="PTHR43272">
    <property type="entry name" value="LONG-CHAIN-FATTY-ACID--COA LIGASE"/>
    <property type="match status" value="1"/>
</dbReference>
<organism evidence="4 5">
    <name type="scientific">Heterobasidion irregulare (strain TC 32-1)</name>
    <dbReference type="NCBI Taxonomy" id="747525"/>
    <lineage>
        <taxon>Eukaryota</taxon>
        <taxon>Fungi</taxon>
        <taxon>Dikarya</taxon>
        <taxon>Basidiomycota</taxon>
        <taxon>Agaricomycotina</taxon>
        <taxon>Agaricomycetes</taxon>
        <taxon>Russulales</taxon>
        <taxon>Bondarzewiaceae</taxon>
        <taxon>Heterobasidion</taxon>
        <taxon>Heterobasidion annosum species complex</taxon>
    </lineage>
</organism>
<evidence type="ECO:0000313" key="5">
    <source>
        <dbReference type="Proteomes" id="UP000030671"/>
    </source>
</evidence>
<evidence type="ECO:0000259" key="3">
    <source>
        <dbReference type="Pfam" id="PF00501"/>
    </source>
</evidence>
<dbReference type="SUPFAM" id="SSF56801">
    <property type="entry name" value="Acetyl-CoA synthetase-like"/>
    <property type="match status" value="1"/>
</dbReference>
<feature type="domain" description="AMP-dependent synthetase/ligase" evidence="3">
    <location>
        <begin position="87"/>
        <end position="489"/>
    </location>
</feature>
<gene>
    <name evidence="4" type="primary">acs5</name>
    <name evidence="4" type="ORF">HETIRDRAFT_154409</name>
</gene>
<keyword evidence="1" id="KW-0547">Nucleotide-binding</keyword>
<dbReference type="PROSITE" id="PS00455">
    <property type="entry name" value="AMP_BINDING"/>
    <property type="match status" value="1"/>
</dbReference>
<dbReference type="InParanoid" id="W4KIQ1"/>
<protein>
    <submittedName>
        <fullName evidence="4">Expressed putative fatty acid biosynthesis enzyme</fullName>
        <ecNumber evidence="4">6.2.1.3</ecNumber>
    </submittedName>
</protein>